<dbReference type="EMBL" id="JABTTQ020001295">
    <property type="protein sequence ID" value="KAK6131995.1"/>
    <property type="molecule type" value="Genomic_DNA"/>
</dbReference>
<protein>
    <recommendedName>
        <fullName evidence="1">KIB1-4 beta-propeller domain-containing protein</fullName>
    </recommendedName>
</protein>
<evidence type="ECO:0000313" key="3">
    <source>
        <dbReference type="Proteomes" id="UP001318860"/>
    </source>
</evidence>
<dbReference type="InterPro" id="IPR005174">
    <property type="entry name" value="KIB1-4_b-propeller"/>
</dbReference>
<organism evidence="2 3">
    <name type="scientific">Rehmannia glutinosa</name>
    <name type="common">Chinese foxglove</name>
    <dbReference type="NCBI Taxonomy" id="99300"/>
    <lineage>
        <taxon>Eukaryota</taxon>
        <taxon>Viridiplantae</taxon>
        <taxon>Streptophyta</taxon>
        <taxon>Embryophyta</taxon>
        <taxon>Tracheophyta</taxon>
        <taxon>Spermatophyta</taxon>
        <taxon>Magnoliopsida</taxon>
        <taxon>eudicotyledons</taxon>
        <taxon>Gunneridae</taxon>
        <taxon>Pentapetalae</taxon>
        <taxon>asterids</taxon>
        <taxon>lamiids</taxon>
        <taxon>Lamiales</taxon>
        <taxon>Orobanchaceae</taxon>
        <taxon>Rehmannieae</taxon>
        <taxon>Rehmannia</taxon>
    </lineage>
</organism>
<dbReference type="Proteomes" id="UP001318860">
    <property type="component" value="Unassembled WGS sequence"/>
</dbReference>
<proteinExistence type="predicted"/>
<evidence type="ECO:0000259" key="1">
    <source>
        <dbReference type="Pfam" id="PF03478"/>
    </source>
</evidence>
<comment type="caution">
    <text evidence="2">The sequence shown here is derived from an EMBL/GenBank/DDBJ whole genome shotgun (WGS) entry which is preliminary data.</text>
</comment>
<sequence length="301" mass="34495">MGRVQTKECDGCVLKENRYQTTSIPILRDKYIFASTYGWLVLVDYTSDDCCLWNPLSMETIQLPSLDESHLYNMCILSKPPTEPDCYILFNCISDQSFCKIGDDEFVKHSLEEEDEYHLLAIASFQGKIYGIMKPSYNFVTIHLVGKTLELMPILMEDGGQPWKVPLPDRSWFTWHEDCLIECGTTGELLSVVKMYSGSYLKDGVEFRVFRVDINGMECLEVDNIGDQTIFISYRGTGFCSDFSGTKPNSIYYTDKKGRDVYIYDLDDGSTTPWLPCPASGRYVSVNYWVDLHHIFDQPSN</sequence>
<dbReference type="PANTHER" id="PTHR40891">
    <property type="entry name" value="DUF295 DOMAIN-CONTAINING PROTEIN"/>
    <property type="match status" value="1"/>
</dbReference>
<gene>
    <name evidence="2" type="ORF">DH2020_034262</name>
</gene>
<name>A0ABR0VDT5_REHGL</name>
<dbReference type="PANTHER" id="PTHR40891:SF1">
    <property type="entry name" value="DUF295 DOMAIN-CONTAINING PROTEIN"/>
    <property type="match status" value="1"/>
</dbReference>
<reference evidence="2 3" key="1">
    <citation type="journal article" date="2021" name="Comput. Struct. Biotechnol. J.">
        <title>De novo genome assembly of the potent medicinal plant Rehmannia glutinosa using nanopore technology.</title>
        <authorList>
            <person name="Ma L."/>
            <person name="Dong C."/>
            <person name="Song C."/>
            <person name="Wang X."/>
            <person name="Zheng X."/>
            <person name="Niu Y."/>
            <person name="Chen S."/>
            <person name="Feng W."/>
        </authorList>
    </citation>
    <scope>NUCLEOTIDE SEQUENCE [LARGE SCALE GENOMIC DNA]</scope>
    <source>
        <strain evidence="2">DH-2019</strain>
    </source>
</reference>
<dbReference type="Pfam" id="PF03478">
    <property type="entry name" value="Beta-prop_KIB1-4"/>
    <property type="match status" value="1"/>
</dbReference>
<evidence type="ECO:0000313" key="2">
    <source>
        <dbReference type="EMBL" id="KAK6131995.1"/>
    </source>
</evidence>
<keyword evidence="3" id="KW-1185">Reference proteome</keyword>
<feature type="domain" description="KIB1-4 beta-propeller" evidence="1">
    <location>
        <begin position="16"/>
        <end position="265"/>
    </location>
</feature>
<accession>A0ABR0VDT5</accession>